<dbReference type="InterPro" id="IPR009057">
    <property type="entry name" value="Homeodomain-like_sf"/>
</dbReference>
<feature type="compositionally biased region" description="Pro residues" evidence="10">
    <location>
        <begin position="110"/>
        <end position="120"/>
    </location>
</feature>
<feature type="compositionally biased region" description="Low complexity" evidence="10">
    <location>
        <begin position="30"/>
        <end position="45"/>
    </location>
</feature>
<dbReference type="Pfam" id="PF04770">
    <property type="entry name" value="ZF-HD_dimer"/>
    <property type="match status" value="1"/>
</dbReference>
<evidence type="ECO:0000256" key="8">
    <source>
        <dbReference type="ARBA" id="ARBA00023163"/>
    </source>
</evidence>
<keyword evidence="9" id="KW-0539">Nucleus</keyword>
<dbReference type="PANTHER" id="PTHR31948:SF119">
    <property type="entry name" value="ZINC-FINGER HOMEODOMAIN PROTEIN 6-LIKE"/>
    <property type="match status" value="1"/>
</dbReference>
<dbReference type="Gene3D" id="1.10.10.60">
    <property type="entry name" value="Homeodomain-like"/>
    <property type="match status" value="1"/>
</dbReference>
<keyword evidence="8" id="KW-0804">Transcription</keyword>
<dbReference type="PROSITE" id="PS51523">
    <property type="entry name" value="ZF_HD_DIMER"/>
    <property type="match status" value="1"/>
</dbReference>
<feature type="compositionally biased region" description="Basic and acidic residues" evidence="10">
    <location>
        <begin position="71"/>
        <end position="85"/>
    </location>
</feature>
<feature type="compositionally biased region" description="Low complexity" evidence="10">
    <location>
        <begin position="91"/>
        <end position="109"/>
    </location>
</feature>
<dbReference type="InterPro" id="IPR006455">
    <property type="entry name" value="Homeodomain_ZF_HD"/>
</dbReference>
<proteinExistence type="predicted"/>
<evidence type="ECO:0000256" key="2">
    <source>
        <dbReference type="ARBA" id="ARBA00022723"/>
    </source>
</evidence>
<evidence type="ECO:0000256" key="4">
    <source>
        <dbReference type="ARBA" id="ARBA00022833"/>
    </source>
</evidence>
<feature type="compositionally biased region" description="Polar residues" evidence="10">
    <location>
        <begin position="16"/>
        <end position="27"/>
    </location>
</feature>
<protein>
    <recommendedName>
        <fullName evidence="12">ZF-HD dimerization-type domain-containing protein</fullName>
    </recommendedName>
</protein>
<feature type="domain" description="ZF-HD dimerization-type" evidence="12">
    <location>
        <begin position="133"/>
        <end position="182"/>
    </location>
</feature>
<reference evidence="13 14" key="1">
    <citation type="journal article" date="2024" name="G3 (Bethesda)">
        <title>Genome assembly of Hibiscus sabdariffa L. provides insights into metabolisms of medicinal natural products.</title>
        <authorList>
            <person name="Kim T."/>
        </authorList>
    </citation>
    <scope>NUCLEOTIDE SEQUENCE [LARGE SCALE GENOMIC DNA]</scope>
    <source>
        <strain evidence="13">TK-2024</strain>
        <tissue evidence="13">Old leaves</tissue>
    </source>
</reference>
<dbReference type="InterPro" id="IPR006456">
    <property type="entry name" value="ZF_HD_homeobox_Cys/His_dimer"/>
</dbReference>
<evidence type="ECO:0000256" key="6">
    <source>
        <dbReference type="ARBA" id="ARBA00023125"/>
    </source>
</evidence>
<keyword evidence="7" id="KW-0371">Homeobox</keyword>
<gene>
    <name evidence="13" type="ORF">V6N11_022929</name>
</gene>
<evidence type="ECO:0000256" key="3">
    <source>
        <dbReference type="ARBA" id="ARBA00022771"/>
    </source>
</evidence>
<dbReference type="NCBIfam" id="TIGR01566">
    <property type="entry name" value="ZF_HD_prot_N"/>
    <property type="match status" value="1"/>
</dbReference>
<dbReference type="EMBL" id="JBBPBN010000005">
    <property type="protein sequence ID" value="KAK9038036.1"/>
    <property type="molecule type" value="Genomic_DNA"/>
</dbReference>
<keyword evidence="3" id="KW-0863">Zinc-finger</keyword>
<evidence type="ECO:0000256" key="10">
    <source>
        <dbReference type="SAM" id="MobiDB-lite"/>
    </source>
</evidence>
<keyword evidence="11" id="KW-0472">Membrane</keyword>
<comment type="caution">
    <text evidence="13">The sequence shown here is derived from an EMBL/GenBank/DDBJ whole genome shotgun (WGS) entry which is preliminary data.</text>
</comment>
<dbReference type="PANTHER" id="PTHR31948">
    <property type="entry name" value="ZINC-FINGER HOMEODOMAIN PROTEIN 2"/>
    <property type="match status" value="1"/>
</dbReference>
<evidence type="ECO:0000256" key="11">
    <source>
        <dbReference type="SAM" id="Phobius"/>
    </source>
</evidence>
<dbReference type="SUPFAM" id="SSF46689">
    <property type="entry name" value="Homeodomain-like"/>
    <property type="match status" value="1"/>
</dbReference>
<dbReference type="NCBIfam" id="TIGR01565">
    <property type="entry name" value="homeo_ZF_HD"/>
    <property type="match status" value="1"/>
</dbReference>
<sequence>MEPRDQDKEMGMPLPSSFSYNNQLNRDSSTKVYHSSSSSQPINSSVYGVSQTLNPRPTQTLNHYPLYNPELNHREQVAEPRRDLDPEIDPGSASVGGASATANRSSGSPKSPPPPPPTSQPQPVSSTDPLIRYRECLKNHAASMGAHVVDGCGEFMPSGGEGTVEALKCAACECHRNFHRKEINGESQYAPAPPSRYHTRKNTVVHVQQPTPLNQQRFSLGLSVNTPSTAMPIAPVMMNFGGGGGYAGGPAESSSEDLNMLYPGGQSSHDIIPQSSKKRFRTKFSQDQKDKMVEFAEKFGWRIQKQDEQELQQFCAQVGVKRQASADDLAERRKKRPILGILLGFNSTLILISSAIVLAISYTIVFTSVYSKKMNSAVSKLEQDKTPDILLVISKRYSVLKRGIEIRGLAV</sequence>
<evidence type="ECO:0000256" key="9">
    <source>
        <dbReference type="ARBA" id="ARBA00023242"/>
    </source>
</evidence>
<evidence type="ECO:0000256" key="1">
    <source>
        <dbReference type="ARBA" id="ARBA00004123"/>
    </source>
</evidence>
<accession>A0ABR2TKP1</accession>
<evidence type="ECO:0000313" key="14">
    <source>
        <dbReference type="Proteomes" id="UP001396334"/>
    </source>
</evidence>
<keyword evidence="11" id="KW-1133">Transmembrane helix</keyword>
<name>A0ABR2TKP1_9ROSI</name>
<keyword evidence="4" id="KW-0862">Zinc</keyword>
<evidence type="ECO:0000313" key="13">
    <source>
        <dbReference type="EMBL" id="KAK9038036.1"/>
    </source>
</evidence>
<comment type="subcellular location">
    <subcellularLocation>
        <location evidence="1">Nucleus</location>
    </subcellularLocation>
</comment>
<evidence type="ECO:0000259" key="12">
    <source>
        <dbReference type="PROSITE" id="PS51523"/>
    </source>
</evidence>
<dbReference type="Proteomes" id="UP001396334">
    <property type="component" value="Unassembled WGS sequence"/>
</dbReference>
<evidence type="ECO:0000256" key="7">
    <source>
        <dbReference type="ARBA" id="ARBA00023155"/>
    </source>
</evidence>
<keyword evidence="5" id="KW-0805">Transcription regulation</keyword>
<keyword evidence="11" id="KW-0812">Transmembrane</keyword>
<keyword evidence="6" id="KW-0238">DNA-binding</keyword>
<organism evidence="13 14">
    <name type="scientific">Hibiscus sabdariffa</name>
    <name type="common">roselle</name>
    <dbReference type="NCBI Taxonomy" id="183260"/>
    <lineage>
        <taxon>Eukaryota</taxon>
        <taxon>Viridiplantae</taxon>
        <taxon>Streptophyta</taxon>
        <taxon>Embryophyta</taxon>
        <taxon>Tracheophyta</taxon>
        <taxon>Spermatophyta</taxon>
        <taxon>Magnoliopsida</taxon>
        <taxon>eudicotyledons</taxon>
        <taxon>Gunneridae</taxon>
        <taxon>Pentapetalae</taxon>
        <taxon>rosids</taxon>
        <taxon>malvids</taxon>
        <taxon>Malvales</taxon>
        <taxon>Malvaceae</taxon>
        <taxon>Malvoideae</taxon>
        <taxon>Hibiscus</taxon>
    </lineage>
</organism>
<evidence type="ECO:0000256" key="5">
    <source>
        <dbReference type="ARBA" id="ARBA00023015"/>
    </source>
</evidence>
<feature type="region of interest" description="Disordered" evidence="10">
    <location>
        <begin position="1"/>
        <end position="127"/>
    </location>
</feature>
<keyword evidence="2" id="KW-0479">Metal-binding</keyword>
<feature type="compositionally biased region" description="Polar residues" evidence="10">
    <location>
        <begin position="46"/>
        <end position="62"/>
    </location>
</feature>
<feature type="transmembrane region" description="Helical" evidence="11">
    <location>
        <begin position="338"/>
        <end position="365"/>
    </location>
</feature>
<keyword evidence="14" id="KW-1185">Reference proteome</keyword>
<feature type="compositionally biased region" description="Basic and acidic residues" evidence="10">
    <location>
        <begin position="1"/>
        <end position="10"/>
    </location>
</feature>